<protein>
    <recommendedName>
        <fullName evidence="2">PWWP domain-containing protein</fullName>
    </recommendedName>
</protein>
<reference evidence="3 4" key="1">
    <citation type="journal article" date="2021" name="Commun. Biol.">
        <title>The genome of Shorea leprosula (Dipterocarpaceae) highlights the ecological relevance of drought in aseasonal tropical rainforests.</title>
        <authorList>
            <person name="Ng K.K.S."/>
            <person name="Kobayashi M.J."/>
            <person name="Fawcett J.A."/>
            <person name="Hatakeyama M."/>
            <person name="Paape T."/>
            <person name="Ng C.H."/>
            <person name="Ang C.C."/>
            <person name="Tnah L.H."/>
            <person name="Lee C.T."/>
            <person name="Nishiyama T."/>
            <person name="Sese J."/>
            <person name="O'Brien M.J."/>
            <person name="Copetti D."/>
            <person name="Mohd Noor M.I."/>
            <person name="Ong R.C."/>
            <person name="Putra M."/>
            <person name="Sireger I.Z."/>
            <person name="Indrioko S."/>
            <person name="Kosugi Y."/>
            <person name="Izuno A."/>
            <person name="Isagi Y."/>
            <person name="Lee S.L."/>
            <person name="Shimizu K.K."/>
        </authorList>
    </citation>
    <scope>NUCLEOTIDE SEQUENCE [LARGE SCALE GENOMIC DNA]</scope>
    <source>
        <strain evidence="3">214</strain>
    </source>
</reference>
<evidence type="ECO:0000313" key="4">
    <source>
        <dbReference type="Proteomes" id="UP001054252"/>
    </source>
</evidence>
<dbReference type="AlphaFoldDB" id="A0AAV5L317"/>
<keyword evidence="4" id="KW-1185">Reference proteome</keyword>
<dbReference type="PANTHER" id="PTHR10688:SF5">
    <property type="entry name" value="PWWP DOMAIN-CONTAINING PROTEIN 1-RELATED"/>
    <property type="match status" value="1"/>
</dbReference>
<feature type="region of interest" description="Disordered" evidence="1">
    <location>
        <begin position="378"/>
        <end position="410"/>
    </location>
</feature>
<evidence type="ECO:0000313" key="3">
    <source>
        <dbReference type="EMBL" id="GKV31517.1"/>
    </source>
</evidence>
<dbReference type="Pfam" id="PF00855">
    <property type="entry name" value="PWWP"/>
    <property type="match status" value="1"/>
</dbReference>
<sequence length="438" mass="48511">MEKRLGHGYEPGDMVWGKVKSHPWWPGQVFDEAFASPSVTKTKKEGCVLVAFFGDDSFGWFNPTELVPFDSNFVKKSKQTNAKTFLDAVEDAKYEICRRAALGLSCYCQNPSSFQATGVQGCFAVDVEGYQPGAIYSRRQIEIARNGFRPIRLLCFLQLLALIPCGNPQNGVDWIRNVAVVLAYRKAVFKKFDVTPDHAFAVGAQHTESSVEILDLQKKMPFQASPTAPPEVPASIKITKNSKWDASGLHCCQEKQSFLSPSMYEKESALATVDHIVETGALAGSVTLKAPCLQDDNDTFYDFSMSCIPGHVAKEAPSGNRKQELETTSGANCGHLDNLETVSNTLSLPGVVSDGKVFANSESRDEKFEELVPEKVSIGDKRKAQQENESETGPENAHKHLRSTLEEASPFTRKQKWKNLLNSFHFPVGFISRRTGER</sequence>
<proteinExistence type="predicted"/>
<dbReference type="Gene3D" id="2.30.30.140">
    <property type="match status" value="1"/>
</dbReference>
<evidence type="ECO:0000256" key="1">
    <source>
        <dbReference type="SAM" id="MobiDB-lite"/>
    </source>
</evidence>
<accession>A0AAV5L317</accession>
<dbReference type="Proteomes" id="UP001054252">
    <property type="component" value="Unassembled WGS sequence"/>
</dbReference>
<dbReference type="PANTHER" id="PTHR10688">
    <property type="entry name" value="PWWP DOMAIN-CONTAINING PROTEIN"/>
    <property type="match status" value="1"/>
</dbReference>
<name>A0AAV5L317_9ROSI</name>
<comment type="caution">
    <text evidence="3">The sequence shown here is derived from an EMBL/GenBank/DDBJ whole genome shotgun (WGS) entry which is preliminary data.</text>
</comment>
<dbReference type="EMBL" id="BPVZ01000091">
    <property type="protein sequence ID" value="GKV31517.1"/>
    <property type="molecule type" value="Genomic_DNA"/>
</dbReference>
<dbReference type="SMART" id="SM00293">
    <property type="entry name" value="PWWP"/>
    <property type="match status" value="1"/>
</dbReference>
<dbReference type="InterPro" id="IPR000313">
    <property type="entry name" value="PWWP_dom"/>
</dbReference>
<evidence type="ECO:0000259" key="2">
    <source>
        <dbReference type="PROSITE" id="PS50812"/>
    </source>
</evidence>
<dbReference type="PROSITE" id="PS50812">
    <property type="entry name" value="PWWP"/>
    <property type="match status" value="1"/>
</dbReference>
<dbReference type="SUPFAM" id="SSF63748">
    <property type="entry name" value="Tudor/PWWP/MBT"/>
    <property type="match status" value="1"/>
</dbReference>
<dbReference type="InterPro" id="IPR052657">
    <property type="entry name" value="PDP_family_Arabidopsis"/>
</dbReference>
<gene>
    <name evidence="3" type="ORF">SLEP1_g40199</name>
</gene>
<organism evidence="3 4">
    <name type="scientific">Rubroshorea leprosula</name>
    <dbReference type="NCBI Taxonomy" id="152421"/>
    <lineage>
        <taxon>Eukaryota</taxon>
        <taxon>Viridiplantae</taxon>
        <taxon>Streptophyta</taxon>
        <taxon>Embryophyta</taxon>
        <taxon>Tracheophyta</taxon>
        <taxon>Spermatophyta</taxon>
        <taxon>Magnoliopsida</taxon>
        <taxon>eudicotyledons</taxon>
        <taxon>Gunneridae</taxon>
        <taxon>Pentapetalae</taxon>
        <taxon>rosids</taxon>
        <taxon>malvids</taxon>
        <taxon>Malvales</taxon>
        <taxon>Dipterocarpaceae</taxon>
        <taxon>Rubroshorea</taxon>
    </lineage>
</organism>
<dbReference type="CDD" id="cd05162">
    <property type="entry name" value="PWWP"/>
    <property type="match status" value="1"/>
</dbReference>
<feature type="domain" description="PWWP" evidence="2">
    <location>
        <begin position="11"/>
        <end position="72"/>
    </location>
</feature>